<keyword evidence="3 4" id="KW-0597">Phosphoprotein</keyword>
<feature type="coiled-coil region" evidence="5">
    <location>
        <begin position="241"/>
        <end position="282"/>
    </location>
</feature>
<dbReference type="SUPFAM" id="SSF47384">
    <property type="entry name" value="Homodimeric domain of signal transducing histidine kinase"/>
    <property type="match status" value="1"/>
</dbReference>
<evidence type="ECO:0000256" key="1">
    <source>
        <dbReference type="ARBA" id="ARBA00000085"/>
    </source>
</evidence>
<dbReference type="PROSITE" id="PS50109">
    <property type="entry name" value="HIS_KIN"/>
    <property type="match status" value="1"/>
</dbReference>
<keyword evidence="6" id="KW-0472">Membrane</keyword>
<dbReference type="InterPro" id="IPR003594">
    <property type="entry name" value="HATPase_dom"/>
</dbReference>
<dbReference type="SMART" id="SM00387">
    <property type="entry name" value="HATPase_c"/>
    <property type="match status" value="1"/>
</dbReference>
<dbReference type="InterPro" id="IPR001789">
    <property type="entry name" value="Sig_transdc_resp-reg_receiver"/>
</dbReference>
<evidence type="ECO:0000259" key="7">
    <source>
        <dbReference type="PROSITE" id="PS50109"/>
    </source>
</evidence>
<dbReference type="Pfam" id="PF05227">
    <property type="entry name" value="CHASE3"/>
    <property type="match status" value="1"/>
</dbReference>
<dbReference type="SMART" id="SM00448">
    <property type="entry name" value="REC"/>
    <property type="match status" value="1"/>
</dbReference>
<dbReference type="PANTHER" id="PTHR43065:SF42">
    <property type="entry name" value="TWO-COMPONENT SENSOR PPRA"/>
    <property type="match status" value="1"/>
</dbReference>
<dbReference type="Pfam" id="PF02518">
    <property type="entry name" value="HATPase_c"/>
    <property type="match status" value="1"/>
</dbReference>
<keyword evidence="5" id="KW-0175">Coiled coil</keyword>
<name>A0A7T2GJN4_9SPHN</name>
<dbReference type="InterPro" id="IPR011006">
    <property type="entry name" value="CheY-like_superfamily"/>
</dbReference>
<dbReference type="AlphaFoldDB" id="A0A7T2GJN4"/>
<dbReference type="InterPro" id="IPR036890">
    <property type="entry name" value="HATPase_C_sf"/>
</dbReference>
<feature type="domain" description="Histidine kinase" evidence="7">
    <location>
        <begin position="291"/>
        <end position="512"/>
    </location>
</feature>
<dbReference type="Gene3D" id="3.40.50.2300">
    <property type="match status" value="1"/>
</dbReference>
<protein>
    <recommendedName>
        <fullName evidence="2">histidine kinase</fullName>
        <ecNumber evidence="2">2.7.13.3</ecNumber>
    </recommendedName>
</protein>
<evidence type="ECO:0000259" key="8">
    <source>
        <dbReference type="PROSITE" id="PS50110"/>
    </source>
</evidence>
<gene>
    <name evidence="9" type="ORF">IC614_00105</name>
</gene>
<dbReference type="RefSeq" id="WP_200971747.1">
    <property type="nucleotide sequence ID" value="NZ_CP065592.1"/>
</dbReference>
<feature type="transmembrane region" description="Helical" evidence="6">
    <location>
        <begin position="20"/>
        <end position="42"/>
    </location>
</feature>
<dbReference type="InterPro" id="IPR004358">
    <property type="entry name" value="Sig_transdc_His_kin-like_C"/>
</dbReference>
<evidence type="ECO:0000256" key="5">
    <source>
        <dbReference type="SAM" id="Coils"/>
    </source>
</evidence>
<keyword evidence="10" id="KW-1185">Reference proteome</keyword>
<dbReference type="InterPro" id="IPR005467">
    <property type="entry name" value="His_kinase_dom"/>
</dbReference>
<dbReference type="SMART" id="SM00388">
    <property type="entry name" value="HisKA"/>
    <property type="match status" value="1"/>
</dbReference>
<dbReference type="SUPFAM" id="SSF52172">
    <property type="entry name" value="CheY-like"/>
    <property type="match status" value="1"/>
</dbReference>
<evidence type="ECO:0000313" key="9">
    <source>
        <dbReference type="EMBL" id="QPQ55071.1"/>
    </source>
</evidence>
<dbReference type="PRINTS" id="PR00344">
    <property type="entry name" value="BCTRLSENSOR"/>
</dbReference>
<dbReference type="SUPFAM" id="SSF55874">
    <property type="entry name" value="ATPase domain of HSP90 chaperone/DNA topoisomerase II/histidine kinase"/>
    <property type="match status" value="1"/>
</dbReference>
<reference evidence="9 10" key="1">
    <citation type="submission" date="2020-11" db="EMBL/GenBank/DDBJ databases">
        <title>Genome seq and assembly of Sphingosinicella sp.</title>
        <authorList>
            <person name="Chhetri G."/>
        </authorList>
    </citation>
    <scope>NUCLEOTIDE SEQUENCE [LARGE SCALE GENOMIC DNA]</scope>
    <source>
        <strain evidence="9 10">UDD2</strain>
    </source>
</reference>
<dbReference type="Gene3D" id="1.10.287.130">
    <property type="match status" value="1"/>
</dbReference>
<comment type="catalytic activity">
    <reaction evidence="1">
        <text>ATP + protein L-histidine = ADP + protein N-phospho-L-histidine.</text>
        <dbReference type="EC" id="2.7.13.3"/>
    </reaction>
</comment>
<keyword evidence="6" id="KW-0812">Transmembrane</keyword>
<evidence type="ECO:0000256" key="2">
    <source>
        <dbReference type="ARBA" id="ARBA00012438"/>
    </source>
</evidence>
<proteinExistence type="predicted"/>
<dbReference type="KEGG" id="sflv:IC614_00105"/>
<evidence type="ECO:0000256" key="4">
    <source>
        <dbReference type="PROSITE-ProRule" id="PRU00169"/>
    </source>
</evidence>
<sequence>MTEEELDAGPAAGASGWRRGWASVGAVLATIALVGLIVMVTLTNKARDRALDWERHTYDVVLLTRTVDASIARSEAALGRYVLDEQRATGTLYYDEWRLAARQIDQLRKLVHRDPAQASRVADLTKLFEARGTELTTAAGQAAEGEGSGGVPYFYQAGLSKTGPALRAKLDDIARNEQEALRRRMAETSMFTQQADELTSWLSWLGVLIGLAAIVLGFAAFRAISQWLIARREADDEFMRAADLEHAVQARTRELREANERLREEAAERAAAEAQLHQVQKMEAVGQLTGGIAHDFNNMLAVIVGGLDLAKRKLGISPADAEAQIDHAMEGAVRAAALTRRLLAFARSEPLLPKGIAPADLVQNMLDLIDRAIGERIQVETRLPKEGWHVWADSSQLENAILNLCVNARDAMSGEGQLVIAVDNVTLQAGEVGKLAAGDYVEISVEDDGCGIAPEHLSRVMEPFFTTKPVGKGTGLGLSQIFGFARQSGGDIAIRSEVGGGTRVSIYLPRASSEAVQAAMANDGNAFAEPVFVPDHMAVLVVEDDPRVSRATAGALKELGYEPVPCANGREALAILVERPDIALLITDVMMPEMTGPQLARIVSDRYPDVAILFVTGYVGEAGDAEDLSGYDILRKPFTVAALATAVHDTLARRASGSPFPSASAAAE</sequence>
<dbReference type="Pfam" id="PF00072">
    <property type="entry name" value="Response_reg"/>
    <property type="match status" value="1"/>
</dbReference>
<keyword evidence="6" id="KW-1133">Transmembrane helix</keyword>
<dbReference type="Gene3D" id="3.30.565.10">
    <property type="entry name" value="Histidine kinase-like ATPase, C-terminal domain"/>
    <property type="match status" value="1"/>
</dbReference>
<evidence type="ECO:0000256" key="3">
    <source>
        <dbReference type="ARBA" id="ARBA00022553"/>
    </source>
</evidence>
<dbReference type="PROSITE" id="PS50110">
    <property type="entry name" value="RESPONSE_REGULATORY"/>
    <property type="match status" value="1"/>
</dbReference>
<feature type="transmembrane region" description="Helical" evidence="6">
    <location>
        <begin position="201"/>
        <end position="221"/>
    </location>
</feature>
<evidence type="ECO:0000313" key="10">
    <source>
        <dbReference type="Proteomes" id="UP000594873"/>
    </source>
</evidence>
<dbReference type="EC" id="2.7.13.3" evidence="2"/>
<dbReference type="EMBL" id="CP065592">
    <property type="protein sequence ID" value="QPQ55071.1"/>
    <property type="molecule type" value="Genomic_DNA"/>
</dbReference>
<dbReference type="InterPro" id="IPR003661">
    <property type="entry name" value="HisK_dim/P_dom"/>
</dbReference>
<evidence type="ECO:0000256" key="6">
    <source>
        <dbReference type="SAM" id="Phobius"/>
    </source>
</evidence>
<organism evidence="9 10">
    <name type="scientific">Allosphingosinicella flava</name>
    <dbReference type="NCBI Taxonomy" id="2771430"/>
    <lineage>
        <taxon>Bacteria</taxon>
        <taxon>Pseudomonadati</taxon>
        <taxon>Pseudomonadota</taxon>
        <taxon>Alphaproteobacteria</taxon>
        <taxon>Sphingomonadales</taxon>
        <taxon>Sphingomonadaceae</taxon>
        <taxon>Allosphingosinicella</taxon>
    </lineage>
</organism>
<dbReference type="GO" id="GO:0000155">
    <property type="term" value="F:phosphorelay sensor kinase activity"/>
    <property type="evidence" value="ECO:0007669"/>
    <property type="project" value="InterPro"/>
</dbReference>
<feature type="domain" description="Response regulatory" evidence="8">
    <location>
        <begin position="538"/>
        <end position="651"/>
    </location>
</feature>
<feature type="modified residue" description="4-aspartylphosphate" evidence="4">
    <location>
        <position position="588"/>
    </location>
</feature>
<accession>A0A7T2GJN4</accession>
<dbReference type="PANTHER" id="PTHR43065">
    <property type="entry name" value="SENSOR HISTIDINE KINASE"/>
    <property type="match status" value="1"/>
</dbReference>
<dbReference type="InterPro" id="IPR036097">
    <property type="entry name" value="HisK_dim/P_sf"/>
</dbReference>
<dbReference type="InterPro" id="IPR007891">
    <property type="entry name" value="CHASE3"/>
</dbReference>
<dbReference type="Proteomes" id="UP000594873">
    <property type="component" value="Chromosome"/>
</dbReference>